<evidence type="ECO:0000313" key="2">
    <source>
        <dbReference type="EMBL" id="CAE6753972.1"/>
    </source>
</evidence>
<name>A0ABN7LNE4_9BACT</name>
<feature type="domain" description="AB hydrolase-1" evidence="1">
    <location>
        <begin position="20"/>
        <end position="243"/>
    </location>
</feature>
<dbReference type="SUPFAM" id="SSF53474">
    <property type="entry name" value="alpha/beta-Hydrolases"/>
    <property type="match status" value="1"/>
</dbReference>
<dbReference type="PRINTS" id="PR00111">
    <property type="entry name" value="ABHYDROLASE"/>
</dbReference>
<proteinExistence type="predicted"/>
<organism evidence="2 3">
    <name type="scientific">Nitrospira defluvii</name>
    <dbReference type="NCBI Taxonomy" id="330214"/>
    <lineage>
        <taxon>Bacteria</taxon>
        <taxon>Pseudomonadati</taxon>
        <taxon>Nitrospirota</taxon>
        <taxon>Nitrospiria</taxon>
        <taxon>Nitrospirales</taxon>
        <taxon>Nitrospiraceae</taxon>
        <taxon>Nitrospira</taxon>
    </lineage>
</organism>
<dbReference type="PANTHER" id="PTHR43798:SF29">
    <property type="entry name" value="AB HYDROLASE-1 DOMAIN-CONTAINING PROTEIN"/>
    <property type="match status" value="1"/>
</dbReference>
<dbReference type="EMBL" id="CAJNBJ010000016">
    <property type="protein sequence ID" value="CAE6753972.1"/>
    <property type="molecule type" value="Genomic_DNA"/>
</dbReference>
<dbReference type="GO" id="GO:0016787">
    <property type="term" value="F:hydrolase activity"/>
    <property type="evidence" value="ECO:0007669"/>
    <property type="project" value="UniProtKB-KW"/>
</dbReference>
<keyword evidence="2" id="KW-0378">Hydrolase</keyword>
<gene>
    <name evidence="2" type="ORF">NSPZN2_30310</name>
</gene>
<dbReference type="RefSeq" id="WP_213042484.1">
    <property type="nucleotide sequence ID" value="NZ_CAJNBJ010000016.1"/>
</dbReference>
<evidence type="ECO:0000259" key="1">
    <source>
        <dbReference type="Pfam" id="PF00561"/>
    </source>
</evidence>
<keyword evidence="3" id="KW-1185">Reference proteome</keyword>
<dbReference type="InterPro" id="IPR000073">
    <property type="entry name" value="AB_hydrolase_1"/>
</dbReference>
<reference evidence="2 3" key="1">
    <citation type="submission" date="2021-02" db="EMBL/GenBank/DDBJ databases">
        <authorList>
            <person name="Han P."/>
        </authorList>
    </citation>
    <scope>NUCLEOTIDE SEQUENCE [LARGE SCALE GENOMIC DNA]</scope>
    <source>
        <strain evidence="2">Candidatus Nitrospira sp. ZN2</strain>
    </source>
</reference>
<dbReference type="InterPro" id="IPR029058">
    <property type="entry name" value="AB_hydrolase_fold"/>
</dbReference>
<dbReference type="InterPro" id="IPR050266">
    <property type="entry name" value="AB_hydrolase_sf"/>
</dbReference>
<comment type="caution">
    <text evidence="2">The sequence shown here is derived from an EMBL/GenBank/DDBJ whole genome shotgun (WGS) entry which is preliminary data.</text>
</comment>
<dbReference type="Pfam" id="PF00561">
    <property type="entry name" value="Abhydrolase_1"/>
    <property type="match status" value="1"/>
</dbReference>
<dbReference type="PANTHER" id="PTHR43798">
    <property type="entry name" value="MONOACYLGLYCEROL LIPASE"/>
    <property type="match status" value="1"/>
</dbReference>
<sequence length="268" mass="28992">MFFHVNGIRLAYDDHGTGVPLVFLHAFPLNRSMWAPQVAALSQQFRTIAIDLRGHGESDAPLWSFSLDQYADDVSALLDHLAIPQAVLVGLSMGGYVSLAFSKKYGHRLRALILADTRAQADSAEGRTGRYHLAQTAYTKGATAVAETMLSKLLGTTSLQHKSELVAYVRETIHQAPVSGILVDLMAMADRPDSLAHLRTITCPTLVVIGQEDFTTPLADAELMAREIPGARLAVIPAAGHVSNREQPEVFNDLLRGFVEGLPNTPGA</sequence>
<protein>
    <submittedName>
        <fullName evidence="2">Alpha/beta hydrolase</fullName>
    </submittedName>
</protein>
<evidence type="ECO:0000313" key="3">
    <source>
        <dbReference type="Proteomes" id="UP000675880"/>
    </source>
</evidence>
<dbReference type="Gene3D" id="3.40.50.1820">
    <property type="entry name" value="alpha/beta hydrolase"/>
    <property type="match status" value="1"/>
</dbReference>
<accession>A0ABN7LNE4</accession>
<dbReference type="Proteomes" id="UP000675880">
    <property type="component" value="Unassembled WGS sequence"/>
</dbReference>